<feature type="compositionally biased region" description="Polar residues" evidence="1">
    <location>
        <begin position="166"/>
        <end position="180"/>
    </location>
</feature>
<evidence type="ECO:0000313" key="4">
    <source>
        <dbReference type="EMBL" id="WPB06310.1"/>
    </source>
</evidence>
<dbReference type="Proteomes" id="UP001302367">
    <property type="component" value="Chromosome 7"/>
</dbReference>
<evidence type="ECO:0000313" key="6">
    <source>
        <dbReference type="Proteomes" id="UP001302367"/>
    </source>
</evidence>
<feature type="region of interest" description="Disordered" evidence="1">
    <location>
        <begin position="146"/>
        <end position="180"/>
    </location>
</feature>
<feature type="compositionally biased region" description="Polar residues" evidence="1">
    <location>
        <begin position="476"/>
        <end position="505"/>
    </location>
</feature>
<feature type="compositionally biased region" description="Acidic residues" evidence="1">
    <location>
        <begin position="102"/>
        <end position="111"/>
    </location>
</feature>
<evidence type="ECO:0000256" key="1">
    <source>
        <dbReference type="SAM" id="MobiDB-lite"/>
    </source>
</evidence>
<keyword evidence="6" id="KW-1185">Reference proteome</keyword>
<dbReference type="EMBL" id="CP134190">
    <property type="protein sequence ID" value="WPB06310.1"/>
    <property type="molecule type" value="Genomic_DNA"/>
</dbReference>
<feature type="region of interest" description="Disordered" evidence="1">
    <location>
        <begin position="368"/>
        <end position="439"/>
    </location>
</feature>
<evidence type="ECO:0000313" key="3">
    <source>
        <dbReference type="EMBL" id="PIA91682.1"/>
    </source>
</evidence>
<dbReference type="PANTHER" id="PTHR36102">
    <property type="entry name" value="CHROMOSOME 10, WHOLE GENOME SHOTGUN SEQUENCE"/>
    <property type="match status" value="1"/>
</dbReference>
<accession>A0A2G5HHI2</accession>
<feature type="region of interest" description="Disordered" evidence="1">
    <location>
        <begin position="465"/>
        <end position="505"/>
    </location>
</feature>
<dbReference type="Proteomes" id="UP000230605">
    <property type="component" value="Chromosome 7"/>
</dbReference>
<dbReference type="InterPro" id="IPR021264">
    <property type="entry name" value="AFUB_079030/YDR124W-like"/>
</dbReference>
<sequence length="683" mass="77417">MVAMQSVVKRQRRVTHVEPREVAACEPSLELIKRSLDNRRAYALVAFDEAGNVRIHASDDVKAYLDELNLTNQFQRAYEQSKDRSPSNTRAARRGHPVANEEPLEADDSADDMGMIPVKSSTQLHGRRIFQPARQRGRPILSRHANRYECPTPPREPSIGDCKPPTTVQHETQAPTQRPTKSFRIDDTEAVTAFLLNRVKRMQQLANKKIAKAWIKGICPKKQAKYPYQNNKQEKETGIKPEVPAWWPDMQVCRFIEPDHIKREERTGLCLHLLRLRPTPDQLKKWNRYDTEPSKTHIERGWTAWLQELAGHEVFDDLPKGSSHRIEHRRSLMDQMYAVAEMEEDYLNDAIDGDTTYTYVDEEEDRKNYSAKRYRQCSTASSPDYEVPRTRSASADGSRPPTKRMKRDSASPVASAMERHHSHRKHATEINGPHTPVSPIADQKIAVTTSFGSSADLATGDMNAQLTAGPTHVSPYGQQSSQETSAQPQHHTHSLPQHSGVQSWSWRSCDQPAQWPSVPYGEQQGSHLPYQVIPAPNTFPGRQDFEFPQYQQAPQPYITHMAHVSQPEFQATPSTPVYSPIGAPPMSMEAFAMSQSSVAETVPVQHYAMTMAPASYFVPAESDPTIADFHPPMNISGQQYSQPYHQEPDVMVDAQQPLPVQVNSIPVSQPLQWHNHHQHHSRQ</sequence>
<dbReference type="InterPro" id="IPR047092">
    <property type="entry name" value="AFUB_07903/YDR124W-like_hel"/>
</dbReference>
<proteinExistence type="predicted"/>
<dbReference type="OrthoDB" id="5338458at2759"/>
<gene>
    <name evidence="3" type="ORF">CB0940_09375</name>
    <name evidence="4" type="ORF">RHO25_010967</name>
</gene>
<name>A0A2G5HHI2_CERBT</name>
<evidence type="ECO:0000259" key="2">
    <source>
        <dbReference type="Pfam" id="PF11001"/>
    </source>
</evidence>
<dbReference type="AlphaFoldDB" id="A0A2G5HHI2"/>
<dbReference type="Pfam" id="PF11001">
    <property type="entry name" value="AFUB_07903_YDR124W_hel"/>
    <property type="match status" value="1"/>
</dbReference>
<evidence type="ECO:0000313" key="5">
    <source>
        <dbReference type="Proteomes" id="UP000230605"/>
    </source>
</evidence>
<feature type="region of interest" description="Disordered" evidence="1">
    <location>
        <begin position="77"/>
        <end position="114"/>
    </location>
</feature>
<protein>
    <recommendedName>
        <fullName evidence="2">Subtelomeric hrmA-associated cluster protein AFUB-079030/YDR124W-like helical bundle domain-containing protein</fullName>
    </recommendedName>
</protein>
<reference evidence="3 5" key="1">
    <citation type="submission" date="2015-10" db="EMBL/GenBank/DDBJ databases">
        <title>The cercosporin biosynthetic gene cluster was horizontally transferred to several fungal lineages and shown to be expanded in Cercospora beticola based on microsynteny with recipient genomes.</title>
        <authorList>
            <person name="De Jonge R."/>
            <person name="Ebert M.K."/>
            <person name="Suttle J.C."/>
            <person name="Jurick Ii W.M."/>
            <person name="Secor G.A."/>
            <person name="Thomma B.P."/>
            <person name="Van De Peer Y."/>
            <person name="Bolton M.D."/>
        </authorList>
    </citation>
    <scope>NUCLEOTIDE SEQUENCE [LARGE SCALE GENOMIC DNA]</scope>
    <source>
        <strain evidence="3 5">09-40</strain>
    </source>
</reference>
<dbReference type="EMBL" id="LKMD01000106">
    <property type="protein sequence ID" value="PIA91682.1"/>
    <property type="molecule type" value="Genomic_DNA"/>
</dbReference>
<dbReference type="PANTHER" id="PTHR36102:SF1">
    <property type="entry name" value="YDR124W-LIKE HELICAL BUNDLE DOMAIN-CONTAINING PROTEIN"/>
    <property type="match status" value="1"/>
</dbReference>
<organism evidence="3 5">
    <name type="scientific">Cercospora beticola</name>
    <name type="common">Sugarbeet leaf spot fungus</name>
    <dbReference type="NCBI Taxonomy" id="122368"/>
    <lineage>
        <taxon>Eukaryota</taxon>
        <taxon>Fungi</taxon>
        <taxon>Dikarya</taxon>
        <taxon>Ascomycota</taxon>
        <taxon>Pezizomycotina</taxon>
        <taxon>Dothideomycetes</taxon>
        <taxon>Dothideomycetidae</taxon>
        <taxon>Mycosphaerellales</taxon>
        <taxon>Mycosphaerellaceae</taxon>
        <taxon>Cercospora</taxon>
    </lineage>
</organism>
<reference evidence="4 6" key="2">
    <citation type="submission" date="2023-09" db="EMBL/GenBank/DDBJ databases">
        <title>Complete-Gapless Cercospora beticola genome.</title>
        <authorList>
            <person name="Wyatt N.A."/>
            <person name="Spanner R.E."/>
            <person name="Bolton M.D."/>
        </authorList>
    </citation>
    <scope>NUCLEOTIDE SEQUENCE [LARGE SCALE GENOMIC DNA]</scope>
    <source>
        <strain evidence="4">Cb09-40</strain>
    </source>
</reference>
<feature type="domain" description="Subtelomeric hrmA-associated cluster protein AFUB-079030/YDR124W-like helical bundle" evidence="2">
    <location>
        <begin position="184"/>
        <end position="295"/>
    </location>
</feature>